<dbReference type="HOGENOM" id="CLU_2041828_0_0_1"/>
<keyword evidence="3" id="KW-1185">Reference proteome</keyword>
<organism evidence="2">
    <name type="scientific">Oryza punctata</name>
    <name type="common">Red rice</name>
    <dbReference type="NCBI Taxonomy" id="4537"/>
    <lineage>
        <taxon>Eukaryota</taxon>
        <taxon>Viridiplantae</taxon>
        <taxon>Streptophyta</taxon>
        <taxon>Embryophyta</taxon>
        <taxon>Tracheophyta</taxon>
        <taxon>Spermatophyta</taxon>
        <taxon>Magnoliopsida</taxon>
        <taxon>Liliopsida</taxon>
        <taxon>Poales</taxon>
        <taxon>Poaceae</taxon>
        <taxon>BOP clade</taxon>
        <taxon>Oryzoideae</taxon>
        <taxon>Oryzeae</taxon>
        <taxon>Oryzinae</taxon>
        <taxon>Oryza</taxon>
    </lineage>
</organism>
<sequence length="134" mass="14507">MCDLAEGSDSPPSEMLKDGAGTIGRSRWGYVDAGSEGPGAGPIGAVPSQENQRPPASAANRFLFANTINRQKLPLLGVSTMLIALIEPTDVYELCYITEDTCMKQEKLMSAKHQVVAQIHQVVPQMFLCDPSIW</sequence>
<protein>
    <submittedName>
        <fullName evidence="2">Uncharacterized protein</fullName>
    </submittedName>
</protein>
<reference evidence="2" key="1">
    <citation type="submission" date="2015-04" db="UniProtKB">
        <authorList>
            <consortium name="EnsemblPlants"/>
        </authorList>
    </citation>
    <scope>IDENTIFICATION</scope>
</reference>
<name>A0A0E0MN31_ORYPU</name>
<dbReference type="EnsemblPlants" id="OPUNC12G12810.1">
    <property type="protein sequence ID" value="OPUNC12G12810.1"/>
    <property type="gene ID" value="OPUNC12G12810"/>
</dbReference>
<evidence type="ECO:0000313" key="2">
    <source>
        <dbReference type="EnsemblPlants" id="OPUNC12G12810.1"/>
    </source>
</evidence>
<accession>A0A0E0MN31</accession>
<proteinExistence type="predicted"/>
<evidence type="ECO:0000256" key="1">
    <source>
        <dbReference type="SAM" id="MobiDB-lite"/>
    </source>
</evidence>
<dbReference type="Proteomes" id="UP000026962">
    <property type="component" value="Chromosome 12"/>
</dbReference>
<evidence type="ECO:0000313" key="3">
    <source>
        <dbReference type="Proteomes" id="UP000026962"/>
    </source>
</evidence>
<dbReference type="Gene3D" id="1.10.472.10">
    <property type="entry name" value="Cyclin-like"/>
    <property type="match status" value="1"/>
</dbReference>
<dbReference type="Gramene" id="OPUNC12G12810.1">
    <property type="protein sequence ID" value="OPUNC12G12810.1"/>
    <property type="gene ID" value="OPUNC12G12810"/>
</dbReference>
<feature type="region of interest" description="Disordered" evidence="1">
    <location>
        <begin position="35"/>
        <end position="56"/>
    </location>
</feature>
<reference evidence="2" key="2">
    <citation type="submission" date="2018-05" db="EMBL/GenBank/DDBJ databases">
        <title>OpunRS2 (Oryza punctata Reference Sequence Version 2).</title>
        <authorList>
            <person name="Zhang J."/>
            <person name="Kudrna D."/>
            <person name="Lee S."/>
            <person name="Talag J."/>
            <person name="Welchert J."/>
            <person name="Wing R.A."/>
        </authorList>
    </citation>
    <scope>NUCLEOTIDE SEQUENCE [LARGE SCALE GENOMIC DNA]</scope>
</reference>
<dbReference type="AlphaFoldDB" id="A0A0E0MN31"/>